<accession>A0AAD6U850</accession>
<name>A0AAD6U850_9AGAR</name>
<dbReference type="Pfam" id="PF24160">
    <property type="entry name" value="UVB_sens_C"/>
    <property type="match status" value="1"/>
</dbReference>
<feature type="transmembrane region" description="Helical" evidence="6">
    <location>
        <begin position="215"/>
        <end position="232"/>
    </location>
</feature>
<comment type="subcellular location">
    <subcellularLocation>
        <location evidence="1">Membrane</location>
    </subcellularLocation>
</comment>
<keyword evidence="3 6" id="KW-0812">Transmembrane</keyword>
<sequence>MAGGLEIVEREEGGRAHSSEPEGVQLGASARLARFAAKVFLPAGYPASVSPVTGTERTEDYLRYQIFNALQAFCSALAGLISSRAILEGFGVGNANASATHALLLTVLQDSFSRLTTIAAAYLVGPLLSPEAKSFRLLADLANDAALLLDALSPRLAPTPALRTTALCLSGALRALCGVAAGGAKAALALHFASPPGSTGDVGDLNAKDGSKETVLALLGMLAGSLLVPHLTTPHTTLFVLLLLLSLHLLLNYAGLRGVVLRTLNRQRLALAWGLHRTGAPHTPARVAALERLLARPSALYDPYTHRAVGRCTLGSSLRAVLRGEGAAPLPAGLLGAMRAERYVLWFDRASLSFSPPPTPPAPATAPAPAQEAQAQLRPGAVHLHICLREGYTPADLLKAWVHAAEVALLLQQQQQRIDKGAAEVVLAAYRRLERVFPGFVEGLRGAGWDTTGVALLAGAPRTVIVSIGGKDLPDYEARKDV</sequence>
<organism evidence="9 10">
    <name type="scientific">Mycena belliarum</name>
    <dbReference type="NCBI Taxonomy" id="1033014"/>
    <lineage>
        <taxon>Eukaryota</taxon>
        <taxon>Fungi</taxon>
        <taxon>Dikarya</taxon>
        <taxon>Basidiomycota</taxon>
        <taxon>Agaricomycotina</taxon>
        <taxon>Agaricomycetes</taxon>
        <taxon>Agaricomycetidae</taxon>
        <taxon>Agaricales</taxon>
        <taxon>Marasmiineae</taxon>
        <taxon>Mycenaceae</taxon>
        <taxon>Mycena</taxon>
    </lineage>
</organism>
<feature type="domain" description="Root UVB sensitive protein C-terminal" evidence="8">
    <location>
        <begin position="383"/>
        <end position="454"/>
    </location>
</feature>
<evidence type="ECO:0000313" key="9">
    <source>
        <dbReference type="EMBL" id="KAJ7093455.1"/>
    </source>
</evidence>
<dbReference type="Pfam" id="PF04884">
    <property type="entry name" value="UVB_sens_prot"/>
    <property type="match status" value="1"/>
</dbReference>
<dbReference type="AlphaFoldDB" id="A0AAD6U850"/>
<keyword evidence="4 6" id="KW-1133">Transmembrane helix</keyword>
<dbReference type="PANTHER" id="PTHR12770:SF31">
    <property type="entry name" value="RUS FAMILY MEMBER 1"/>
    <property type="match status" value="1"/>
</dbReference>
<dbReference type="Proteomes" id="UP001222325">
    <property type="component" value="Unassembled WGS sequence"/>
</dbReference>
<protein>
    <submittedName>
        <fullName evidence="9">Vitamin B6 photo-protection and homoeostasis-domain-containing protein</fullName>
    </submittedName>
</protein>
<evidence type="ECO:0000256" key="1">
    <source>
        <dbReference type="ARBA" id="ARBA00004370"/>
    </source>
</evidence>
<evidence type="ECO:0000256" key="3">
    <source>
        <dbReference type="ARBA" id="ARBA00022692"/>
    </source>
</evidence>
<keyword evidence="10" id="KW-1185">Reference proteome</keyword>
<dbReference type="GO" id="GO:0016020">
    <property type="term" value="C:membrane"/>
    <property type="evidence" value="ECO:0007669"/>
    <property type="project" value="UniProtKB-SubCell"/>
</dbReference>
<dbReference type="InterPro" id="IPR055412">
    <property type="entry name" value="UVB_sens_C"/>
</dbReference>
<dbReference type="EMBL" id="JARJCN010000016">
    <property type="protein sequence ID" value="KAJ7093455.1"/>
    <property type="molecule type" value="Genomic_DNA"/>
</dbReference>
<feature type="domain" description="Protein root UVB sensitive/RUS" evidence="7">
    <location>
        <begin position="30"/>
        <end position="273"/>
    </location>
</feature>
<evidence type="ECO:0000313" key="10">
    <source>
        <dbReference type="Proteomes" id="UP001222325"/>
    </source>
</evidence>
<feature type="transmembrane region" description="Helical" evidence="6">
    <location>
        <begin position="238"/>
        <end position="260"/>
    </location>
</feature>
<evidence type="ECO:0000256" key="6">
    <source>
        <dbReference type="SAM" id="Phobius"/>
    </source>
</evidence>
<dbReference type="PANTHER" id="PTHR12770">
    <property type="entry name" value="RUS1 FAMILY PROTEIN C16ORF58"/>
    <property type="match status" value="1"/>
</dbReference>
<evidence type="ECO:0000256" key="2">
    <source>
        <dbReference type="ARBA" id="ARBA00007558"/>
    </source>
</evidence>
<evidence type="ECO:0000256" key="5">
    <source>
        <dbReference type="ARBA" id="ARBA00023136"/>
    </source>
</evidence>
<keyword evidence="5 6" id="KW-0472">Membrane</keyword>
<dbReference type="InterPro" id="IPR054549">
    <property type="entry name" value="UVB_sens_RUS_dom"/>
</dbReference>
<evidence type="ECO:0000256" key="4">
    <source>
        <dbReference type="ARBA" id="ARBA00022989"/>
    </source>
</evidence>
<evidence type="ECO:0000259" key="7">
    <source>
        <dbReference type="Pfam" id="PF04884"/>
    </source>
</evidence>
<reference evidence="9" key="1">
    <citation type="submission" date="2023-03" db="EMBL/GenBank/DDBJ databases">
        <title>Massive genome expansion in bonnet fungi (Mycena s.s.) driven by repeated elements and novel gene families across ecological guilds.</title>
        <authorList>
            <consortium name="Lawrence Berkeley National Laboratory"/>
            <person name="Harder C.B."/>
            <person name="Miyauchi S."/>
            <person name="Viragh M."/>
            <person name="Kuo A."/>
            <person name="Thoen E."/>
            <person name="Andreopoulos B."/>
            <person name="Lu D."/>
            <person name="Skrede I."/>
            <person name="Drula E."/>
            <person name="Henrissat B."/>
            <person name="Morin E."/>
            <person name="Kohler A."/>
            <person name="Barry K."/>
            <person name="LaButti K."/>
            <person name="Morin E."/>
            <person name="Salamov A."/>
            <person name="Lipzen A."/>
            <person name="Mereny Z."/>
            <person name="Hegedus B."/>
            <person name="Baldrian P."/>
            <person name="Stursova M."/>
            <person name="Weitz H."/>
            <person name="Taylor A."/>
            <person name="Grigoriev I.V."/>
            <person name="Nagy L.G."/>
            <person name="Martin F."/>
            <person name="Kauserud H."/>
        </authorList>
    </citation>
    <scope>NUCLEOTIDE SEQUENCE</scope>
    <source>
        <strain evidence="9">CBHHK173m</strain>
    </source>
</reference>
<comment type="similarity">
    <text evidence="2">Belongs to the RUS1 family.</text>
</comment>
<proteinExistence type="inferred from homology"/>
<evidence type="ECO:0000259" key="8">
    <source>
        <dbReference type="Pfam" id="PF24160"/>
    </source>
</evidence>
<comment type="caution">
    <text evidence="9">The sequence shown here is derived from an EMBL/GenBank/DDBJ whole genome shotgun (WGS) entry which is preliminary data.</text>
</comment>
<gene>
    <name evidence="9" type="ORF">B0H15DRAFT_799247</name>
</gene>
<dbReference type="InterPro" id="IPR006968">
    <property type="entry name" value="RUS_fam"/>
</dbReference>